<feature type="region of interest" description="Disordered" evidence="1">
    <location>
        <begin position="1"/>
        <end position="65"/>
    </location>
</feature>
<reference evidence="2" key="2">
    <citation type="submission" date="2023-01" db="EMBL/GenBank/DDBJ databases">
        <authorList>
            <person name="Sun Q."/>
            <person name="Evtushenko L."/>
        </authorList>
    </citation>
    <scope>NUCLEOTIDE SEQUENCE</scope>
    <source>
        <strain evidence="2">VKM Ac-1401</strain>
    </source>
</reference>
<proteinExistence type="predicted"/>
<protein>
    <submittedName>
        <fullName evidence="2">Uncharacterized protein</fullName>
    </submittedName>
</protein>
<dbReference type="RefSeq" id="WP_271175422.1">
    <property type="nucleotide sequence ID" value="NZ_BAAAJO010000001.1"/>
</dbReference>
<reference evidence="2" key="1">
    <citation type="journal article" date="2014" name="Int. J. Syst. Evol. Microbiol.">
        <title>Complete genome sequence of Corynebacterium casei LMG S-19264T (=DSM 44701T), isolated from a smear-ripened cheese.</title>
        <authorList>
            <consortium name="US DOE Joint Genome Institute (JGI-PGF)"/>
            <person name="Walter F."/>
            <person name="Albersmeier A."/>
            <person name="Kalinowski J."/>
            <person name="Ruckert C."/>
        </authorList>
    </citation>
    <scope>NUCLEOTIDE SEQUENCE</scope>
    <source>
        <strain evidence="2">VKM Ac-1401</strain>
    </source>
</reference>
<evidence type="ECO:0000256" key="1">
    <source>
        <dbReference type="SAM" id="MobiDB-lite"/>
    </source>
</evidence>
<comment type="caution">
    <text evidence="2">The sequence shown here is derived from an EMBL/GenBank/DDBJ whole genome shotgun (WGS) entry which is preliminary data.</text>
</comment>
<organism evidence="2 3">
    <name type="scientific">Leifsonia poae</name>
    <dbReference type="NCBI Taxonomy" id="110933"/>
    <lineage>
        <taxon>Bacteria</taxon>
        <taxon>Bacillati</taxon>
        <taxon>Actinomycetota</taxon>
        <taxon>Actinomycetes</taxon>
        <taxon>Micrococcales</taxon>
        <taxon>Microbacteriaceae</taxon>
        <taxon>Leifsonia</taxon>
    </lineage>
</organism>
<evidence type="ECO:0000313" key="3">
    <source>
        <dbReference type="Proteomes" id="UP001142372"/>
    </source>
</evidence>
<dbReference type="Proteomes" id="UP001142372">
    <property type="component" value="Unassembled WGS sequence"/>
</dbReference>
<keyword evidence="3" id="KW-1185">Reference proteome</keyword>
<sequence>MSCGTPSPTPTPTPTPTHSGLPLPIAPVPTIPLPGGGSSTGTPTPGATTAPTAPPVAPKPDAGSPTFTLPAAQLTGSSISFAGIPTVSVVKVPLANGMTTPVLKLTADDIVITDFHLNVRKATGPQLLTDAGRMELRGHVQVYVDSVTAVLGDGTPLTLGADTPPPDGKVPAALLRVHLGLVGVTADQITLIPSNQVLTE</sequence>
<name>A0A9W6H6U4_9MICO</name>
<dbReference type="AlphaFoldDB" id="A0A9W6H6U4"/>
<accession>A0A9W6H6U4</accession>
<gene>
    <name evidence="2" type="ORF">GCM10017584_02980</name>
</gene>
<evidence type="ECO:0000313" key="2">
    <source>
        <dbReference type="EMBL" id="GLJ74725.1"/>
    </source>
</evidence>
<feature type="compositionally biased region" description="Low complexity" evidence="1">
    <location>
        <begin position="40"/>
        <end position="51"/>
    </location>
</feature>
<dbReference type="EMBL" id="BSEN01000001">
    <property type="protein sequence ID" value="GLJ74725.1"/>
    <property type="molecule type" value="Genomic_DNA"/>
</dbReference>